<evidence type="ECO:0000256" key="2">
    <source>
        <dbReference type="ARBA" id="ARBA00005692"/>
    </source>
</evidence>
<dbReference type="PhylomeDB" id="Q23034"/>
<keyword evidence="5 6" id="KW-0472">Membrane</keyword>
<dbReference type="RefSeq" id="NP_872227.1">
    <property type="nucleotide sequence ID" value="NM_182427.1"/>
</dbReference>
<keyword evidence="8" id="KW-1185">Reference proteome</keyword>
<proteinExistence type="inferred from homology"/>
<dbReference type="KEGG" id="cel:CELE_T09D3.2"/>
<dbReference type="SUPFAM" id="SSF81321">
    <property type="entry name" value="Family A G protein-coupled receptor-like"/>
    <property type="match status" value="1"/>
</dbReference>
<dbReference type="eggNOG" id="ENOG502TGQI">
    <property type="taxonomic scope" value="Eukaryota"/>
</dbReference>
<evidence type="ECO:0000313" key="9">
    <source>
        <dbReference type="WormBase" id="T09D3.2"/>
    </source>
</evidence>
<dbReference type="OrthoDB" id="5832848at2759"/>
<dbReference type="EMBL" id="BX284605">
    <property type="protein sequence ID" value="CCD64169.1"/>
    <property type="molecule type" value="Genomic_DNA"/>
</dbReference>
<dbReference type="GO" id="GO:0004888">
    <property type="term" value="F:transmembrane signaling receptor activity"/>
    <property type="evidence" value="ECO:0007669"/>
    <property type="project" value="InterPro"/>
</dbReference>
<dbReference type="PRINTS" id="PR00698">
    <property type="entry name" value="TMPROTEINSRG"/>
</dbReference>
<evidence type="ECO:0000256" key="4">
    <source>
        <dbReference type="ARBA" id="ARBA00022989"/>
    </source>
</evidence>
<dbReference type="PANTHER" id="PTHR31627">
    <property type="entry name" value="SERPENTINE RECEPTOR CLASS GAMMA-RELATED"/>
    <property type="match status" value="1"/>
</dbReference>
<dbReference type="HOGENOM" id="CLU_061253_0_0_1"/>
<feature type="transmembrane region" description="Helical" evidence="6">
    <location>
        <begin position="241"/>
        <end position="260"/>
    </location>
</feature>
<dbReference type="PIR" id="T34444">
    <property type="entry name" value="T34444"/>
</dbReference>
<keyword evidence="7" id="KW-0675">Receptor</keyword>
<evidence type="ECO:0000313" key="8">
    <source>
        <dbReference type="Proteomes" id="UP000001940"/>
    </source>
</evidence>
<evidence type="ECO:0000256" key="5">
    <source>
        <dbReference type="ARBA" id="ARBA00023136"/>
    </source>
</evidence>
<gene>
    <name evidence="7 9" type="primary">srg-28</name>
    <name evidence="7" type="ORF">CELE_T09D3.2</name>
    <name evidence="9" type="ORF">T09D3.2</name>
</gene>
<dbReference type="InterPro" id="IPR000609">
    <property type="entry name" value="7TM_GPCR_serpentine_rcpt_Srg"/>
</dbReference>
<dbReference type="InParanoid" id="Q23034"/>
<dbReference type="CTD" id="353464"/>
<evidence type="ECO:0000256" key="1">
    <source>
        <dbReference type="ARBA" id="ARBA00004141"/>
    </source>
</evidence>
<dbReference type="GO" id="GO:0016020">
    <property type="term" value="C:membrane"/>
    <property type="evidence" value="ECO:0007669"/>
    <property type="project" value="UniProtKB-SubCell"/>
</dbReference>
<comment type="subcellular location">
    <subcellularLocation>
        <location evidence="1">Membrane</location>
        <topology evidence="1">Multi-pass membrane protein</topology>
    </subcellularLocation>
</comment>
<keyword evidence="4 6" id="KW-1133">Transmembrane helix</keyword>
<dbReference type="OMA" id="FSWARTS"/>
<comment type="similarity">
    <text evidence="2 6">Belongs to the nematode receptor-like protein srg family.</text>
</comment>
<organism evidence="7 8">
    <name type="scientific">Caenorhabditis elegans</name>
    <dbReference type="NCBI Taxonomy" id="6239"/>
    <lineage>
        <taxon>Eukaryota</taxon>
        <taxon>Metazoa</taxon>
        <taxon>Ecdysozoa</taxon>
        <taxon>Nematoda</taxon>
        <taxon>Chromadorea</taxon>
        <taxon>Rhabditida</taxon>
        <taxon>Rhabditina</taxon>
        <taxon>Rhabditomorpha</taxon>
        <taxon>Rhabditoidea</taxon>
        <taxon>Rhabditidae</taxon>
        <taxon>Peloderinae</taxon>
        <taxon>Caenorhabditis</taxon>
    </lineage>
</organism>
<dbReference type="GO" id="GO:0007606">
    <property type="term" value="P:sensory perception of chemical stimulus"/>
    <property type="evidence" value="ECO:0007669"/>
    <property type="project" value="UniProtKB-UniRule"/>
</dbReference>
<protein>
    <recommendedName>
        <fullName evidence="6">Serpentine receptor class gamma</fullName>
    </recommendedName>
</protein>
<dbReference type="Pfam" id="PF02118">
    <property type="entry name" value="Srg"/>
    <property type="match status" value="1"/>
</dbReference>
<feature type="transmembrane region" description="Helical" evidence="6">
    <location>
        <begin position="157"/>
        <end position="180"/>
    </location>
</feature>
<feature type="transmembrane region" description="Helical" evidence="6">
    <location>
        <begin position="280"/>
        <end position="300"/>
    </location>
</feature>
<dbReference type="PANTHER" id="PTHR31627:SF36">
    <property type="entry name" value="SERPENTINE RECEPTOR CLASS GAMMA"/>
    <property type="match status" value="1"/>
</dbReference>
<dbReference type="PaxDb" id="6239-T09D3.2"/>
<dbReference type="GeneID" id="353464"/>
<dbReference type="SMR" id="Q23034"/>
<dbReference type="Proteomes" id="UP000001940">
    <property type="component" value="Chromosome V"/>
</dbReference>
<sequence>MSDIIATNNAIRDSVSCDSGESNVKQYLKLSLQLAYVLPLGFLYLSFLMLIVKKRKVPGVFEDSFFTLHLVDGVITLYFLVLNTSFFRVTSYVRPVCEFLVPLLKDPSYILTPFYTSYMYAQLAKMLSTLAMSINRYTSVNNPVQHKMIWMKYSSKAIALIFIIPLFGVWPVAIGNTSFLPFNGNGYIAYEHVFSWARTSYGRLALSIPTIAFIIYSSIITSTKLRKLGGHMKKVEFSMNVATIFTSCGFVSVVVLQFLYLKIDTNTVSNEVGMTKLIMAATQLSNDFYMLSGPAVLVILEKRMRSSFRCCTQTVSSSGRRTNGSVQPITFVISH</sequence>
<dbReference type="InterPro" id="IPR051119">
    <property type="entry name" value="Nematode_SR-like"/>
</dbReference>
<evidence type="ECO:0000256" key="6">
    <source>
        <dbReference type="RuleBase" id="RU280813"/>
    </source>
</evidence>
<reference evidence="7 8" key="1">
    <citation type="journal article" date="1998" name="Science">
        <title>Genome sequence of the nematode C. elegans: a platform for investigating biology.</title>
        <authorList>
            <consortium name="The C. elegans sequencing consortium"/>
            <person name="Sulson J.E."/>
            <person name="Waterston R."/>
        </authorList>
    </citation>
    <scope>NUCLEOTIDE SEQUENCE [LARGE SCALE GENOMIC DNA]</scope>
    <source>
        <strain evidence="7 8">Bristol N2</strain>
    </source>
</reference>
<evidence type="ECO:0000256" key="3">
    <source>
        <dbReference type="ARBA" id="ARBA00022692"/>
    </source>
</evidence>
<dbReference type="UCSC" id="T09D3.2">
    <property type="organism name" value="c. elegans"/>
</dbReference>
<accession>Q23034</accession>
<feature type="transmembrane region" description="Helical" evidence="6">
    <location>
        <begin position="34"/>
        <end position="52"/>
    </location>
</feature>
<dbReference type="AlphaFoldDB" id="Q23034"/>
<comment type="caution">
    <text evidence="6">Lacks conserved residue(s) required for the propagation of feature annotation.</text>
</comment>
<dbReference type="WormBase" id="T09D3.2">
    <property type="protein sequence ID" value="CE33311"/>
    <property type="gene ID" value="WBGene00005185"/>
    <property type="gene designation" value="srg-28"/>
</dbReference>
<dbReference type="AGR" id="WB:WBGene00005185"/>
<name>Q23034_CAEEL</name>
<feature type="transmembrane region" description="Helical" evidence="6">
    <location>
        <begin position="200"/>
        <end position="220"/>
    </location>
</feature>
<feature type="transmembrane region" description="Helical" evidence="6">
    <location>
        <begin position="64"/>
        <end position="87"/>
    </location>
</feature>
<evidence type="ECO:0000313" key="7">
    <source>
        <dbReference type="EMBL" id="CCD64169.1"/>
    </source>
</evidence>
<keyword evidence="3 6" id="KW-0812">Transmembrane</keyword>